<dbReference type="EMBL" id="RRUE01000002">
    <property type="protein sequence ID" value="RRN43883.1"/>
    <property type="molecule type" value="Genomic_DNA"/>
</dbReference>
<accession>A0A3R8LLM6</accession>
<comment type="caution">
    <text evidence="1">The sequence shown here is derived from an EMBL/GenBank/DDBJ whole genome shotgun (WGS) entry which is preliminary data.</text>
</comment>
<protein>
    <submittedName>
        <fullName evidence="1">Uncharacterized protein</fullName>
    </submittedName>
</protein>
<proteinExistence type="predicted"/>
<reference evidence="1 2" key="1">
    <citation type="submission" date="2018-11" db="EMBL/GenBank/DDBJ databases">
        <title>Genome sequencing of Lautropia sp. KCOM 2505 (= ChDC F240).</title>
        <authorList>
            <person name="Kook J.-K."/>
            <person name="Park S.-N."/>
            <person name="Lim Y.K."/>
        </authorList>
    </citation>
    <scope>NUCLEOTIDE SEQUENCE [LARGE SCALE GENOMIC DNA]</scope>
    <source>
        <strain evidence="1 2">KCOM 2505</strain>
    </source>
</reference>
<keyword evidence="2" id="KW-1185">Reference proteome</keyword>
<evidence type="ECO:0000313" key="1">
    <source>
        <dbReference type="EMBL" id="RRN43883.1"/>
    </source>
</evidence>
<evidence type="ECO:0000313" key="2">
    <source>
        <dbReference type="Proteomes" id="UP000270261"/>
    </source>
</evidence>
<dbReference type="AlphaFoldDB" id="A0A3R8LLM6"/>
<gene>
    <name evidence="1" type="ORF">EHV23_10820</name>
</gene>
<sequence>MSEPKSYLPAEEREAFLREGRMDALYIAESLRAGEEGDEDTAWAWLAQGQMPAEVLLALKWNLGPDFIRKKGLKTELADEAYGKGWMEKEKYTEKSLQG</sequence>
<dbReference type="Proteomes" id="UP000270261">
    <property type="component" value="Unassembled WGS sequence"/>
</dbReference>
<dbReference type="OrthoDB" id="8694957at2"/>
<organism evidence="1 2">
    <name type="scientific">Lautropia dentalis</name>
    <dbReference type="NCBI Taxonomy" id="2490857"/>
    <lineage>
        <taxon>Bacteria</taxon>
        <taxon>Pseudomonadati</taxon>
        <taxon>Pseudomonadota</taxon>
        <taxon>Betaproteobacteria</taxon>
        <taxon>Burkholderiales</taxon>
        <taxon>Burkholderiaceae</taxon>
        <taxon>Lautropia</taxon>
    </lineage>
</organism>
<name>A0A3R8LLM6_9BURK</name>
<dbReference type="RefSeq" id="WP_125096083.1">
    <property type="nucleotide sequence ID" value="NZ_RRUE01000002.1"/>
</dbReference>